<sequence>MSARGNWDQYFMDIAQQVATRATCDRKHVGAVLVRDKTILSTGYNGAIRGLPHCDDVGHMMENGHCVATVHAEANAIIQAAKNGVSIDGATIYTTASPCWPCFKLIANSGCTRIVFGEFYRDPRIFEYAARLGLQLIGVGPAAQPPAPTGT</sequence>
<dbReference type="EMBL" id="RAWI01000143">
    <property type="protein sequence ID" value="RKI06722.1"/>
    <property type="molecule type" value="Genomic_DNA"/>
</dbReference>
<dbReference type="PROSITE" id="PS51747">
    <property type="entry name" value="CYT_DCMP_DEAMINASES_2"/>
    <property type="match status" value="1"/>
</dbReference>
<dbReference type="Proteomes" id="UP000278907">
    <property type="component" value="Unassembled WGS sequence"/>
</dbReference>
<dbReference type="RefSeq" id="WP_120533024.1">
    <property type="nucleotide sequence ID" value="NZ_RAWI01000143.1"/>
</dbReference>
<dbReference type="PROSITE" id="PS00903">
    <property type="entry name" value="CYT_DCMP_DEAMINASES_1"/>
    <property type="match status" value="1"/>
</dbReference>
<keyword evidence="5" id="KW-0862">Zinc</keyword>
<dbReference type="PANTHER" id="PTHR11086">
    <property type="entry name" value="DEOXYCYTIDYLATE DEAMINASE-RELATED"/>
    <property type="match status" value="1"/>
</dbReference>
<protein>
    <submittedName>
        <fullName evidence="7">Deaminase</fullName>
    </submittedName>
</protein>
<evidence type="ECO:0000256" key="4">
    <source>
        <dbReference type="ARBA" id="ARBA00022801"/>
    </source>
</evidence>
<keyword evidence="4" id="KW-0378">Hydrolase</keyword>
<gene>
    <name evidence="7" type="ORF">D7Y13_19580</name>
</gene>
<accession>A0ABX9QFU3</accession>
<dbReference type="Pfam" id="PF00383">
    <property type="entry name" value="dCMP_cyt_deam_1"/>
    <property type="match status" value="1"/>
</dbReference>
<reference evidence="7 8" key="1">
    <citation type="submission" date="2018-09" db="EMBL/GenBank/DDBJ databases">
        <authorList>
            <person name="Livingstone P.G."/>
            <person name="Whitworth D.E."/>
        </authorList>
    </citation>
    <scope>NUCLEOTIDE SEQUENCE [LARGE SCALE GENOMIC DNA]</scope>
    <source>
        <strain evidence="7 8">CA031B</strain>
    </source>
</reference>
<dbReference type="InterPro" id="IPR002125">
    <property type="entry name" value="CMP_dCMP_dom"/>
</dbReference>
<dbReference type="Gene3D" id="3.40.140.10">
    <property type="entry name" value="Cytidine Deaminase, domain 2"/>
    <property type="match status" value="1"/>
</dbReference>
<feature type="domain" description="CMP/dCMP-type deaminase" evidence="6">
    <location>
        <begin position="6"/>
        <end position="129"/>
    </location>
</feature>
<dbReference type="PANTHER" id="PTHR11086:SF18">
    <property type="entry name" value="DEOXYCYTIDYLATE DEAMINASE"/>
    <property type="match status" value="1"/>
</dbReference>
<dbReference type="InterPro" id="IPR016192">
    <property type="entry name" value="APOBEC/CMP_deaminase_Zn-bd"/>
</dbReference>
<keyword evidence="3" id="KW-0479">Metal-binding</keyword>
<evidence type="ECO:0000259" key="6">
    <source>
        <dbReference type="PROSITE" id="PS51747"/>
    </source>
</evidence>
<comment type="similarity">
    <text evidence="2">Belongs to the cytidine and deoxycytidylate deaminase family.</text>
</comment>
<proteinExistence type="inferred from homology"/>
<name>A0ABX9QFU3_9BACT</name>
<evidence type="ECO:0000313" key="8">
    <source>
        <dbReference type="Proteomes" id="UP000278907"/>
    </source>
</evidence>
<comment type="caution">
    <text evidence="7">The sequence shown here is derived from an EMBL/GenBank/DDBJ whole genome shotgun (WGS) entry which is preliminary data.</text>
</comment>
<evidence type="ECO:0000256" key="1">
    <source>
        <dbReference type="ARBA" id="ARBA00001947"/>
    </source>
</evidence>
<dbReference type="SUPFAM" id="SSF53927">
    <property type="entry name" value="Cytidine deaminase-like"/>
    <property type="match status" value="1"/>
</dbReference>
<evidence type="ECO:0000256" key="5">
    <source>
        <dbReference type="ARBA" id="ARBA00022833"/>
    </source>
</evidence>
<keyword evidence="8" id="KW-1185">Reference proteome</keyword>
<comment type="cofactor">
    <cofactor evidence="1">
        <name>Zn(2+)</name>
        <dbReference type="ChEBI" id="CHEBI:29105"/>
    </cofactor>
</comment>
<evidence type="ECO:0000313" key="7">
    <source>
        <dbReference type="EMBL" id="RKI06722.1"/>
    </source>
</evidence>
<evidence type="ECO:0000256" key="3">
    <source>
        <dbReference type="ARBA" id="ARBA00022723"/>
    </source>
</evidence>
<organism evidence="7 8">
    <name type="scientific">Corallococcus praedator</name>
    <dbReference type="NCBI Taxonomy" id="2316724"/>
    <lineage>
        <taxon>Bacteria</taxon>
        <taxon>Pseudomonadati</taxon>
        <taxon>Myxococcota</taxon>
        <taxon>Myxococcia</taxon>
        <taxon>Myxococcales</taxon>
        <taxon>Cystobacterineae</taxon>
        <taxon>Myxococcaceae</taxon>
        <taxon>Corallococcus</taxon>
    </lineage>
</organism>
<evidence type="ECO:0000256" key="2">
    <source>
        <dbReference type="ARBA" id="ARBA00006576"/>
    </source>
</evidence>
<dbReference type="InterPro" id="IPR035105">
    <property type="entry name" value="Deoxycytidylate_deaminase_dom"/>
</dbReference>
<dbReference type="InterPro" id="IPR015517">
    <property type="entry name" value="dCMP_deaminase-rel"/>
</dbReference>
<dbReference type="CDD" id="cd01286">
    <property type="entry name" value="deoxycytidylate_deaminase"/>
    <property type="match status" value="1"/>
</dbReference>
<dbReference type="InterPro" id="IPR016193">
    <property type="entry name" value="Cytidine_deaminase-like"/>
</dbReference>